<dbReference type="InterPro" id="IPR050346">
    <property type="entry name" value="FMO-like"/>
</dbReference>
<protein>
    <submittedName>
        <fullName evidence="4">Dimethylaniline monooxygenase (N-oxide forming)</fullName>
    </submittedName>
</protein>
<keyword evidence="4" id="KW-0503">Monooxygenase</keyword>
<evidence type="ECO:0000256" key="3">
    <source>
        <dbReference type="ARBA" id="ARBA00023002"/>
    </source>
</evidence>
<dbReference type="Pfam" id="PF13738">
    <property type="entry name" value="Pyr_redox_3"/>
    <property type="match status" value="1"/>
</dbReference>
<organism evidence="4 5">
    <name type="scientific">Periconia macrospinosa</name>
    <dbReference type="NCBI Taxonomy" id="97972"/>
    <lineage>
        <taxon>Eukaryota</taxon>
        <taxon>Fungi</taxon>
        <taxon>Dikarya</taxon>
        <taxon>Ascomycota</taxon>
        <taxon>Pezizomycotina</taxon>
        <taxon>Dothideomycetes</taxon>
        <taxon>Pleosporomycetidae</taxon>
        <taxon>Pleosporales</taxon>
        <taxon>Massarineae</taxon>
        <taxon>Periconiaceae</taxon>
        <taxon>Periconia</taxon>
    </lineage>
</organism>
<evidence type="ECO:0000313" key="4">
    <source>
        <dbReference type="EMBL" id="PVI08704.1"/>
    </source>
</evidence>
<evidence type="ECO:0000313" key="5">
    <source>
        <dbReference type="Proteomes" id="UP000244855"/>
    </source>
</evidence>
<dbReference type="PANTHER" id="PTHR23023">
    <property type="entry name" value="DIMETHYLANILINE MONOOXYGENASE"/>
    <property type="match status" value="1"/>
</dbReference>
<sequence length="564" mass="63189">MMEEFDVVVIGAGWFGLGAAKTYLELHPDDNMLILERALGPGGVWSRDRFYPGLQSNNLLGCYEYSDFPMDTATFGVKPGEHIPGSVLSKYFSLYAEHFGLHRHMRFKTHVESAEERPENDGWVLAARHTETGVESKLSTKKLIVATGLTSQANIPSFVGQEDFASPVFHIKAFKDHADTIKTAKSVAVLGGSKSAWDAAYAYATAGVTVDMIIRESGRGPVWMSPPFVTPLKKQLEKLVHTRFLTWLSPCIWGQEDGFGGVRGFLHGNWFGRKLVDMFWGILGNDVITLNGFEKYPEIKGLKPWQPAFWIGSGLGILNYPTDFFELVRNSIIRLHTADITHLSEKTVHLSDGTKINADLLLCATGWKPAPPIKFIPADTELQLSLPHYSLKPNPLVTQADATIFKQLPRLKDQPDVTMMERGDNRSPNQPFRLYRFMVPPSSLEKRNIAFAGMITCLATSVASQVQGLWISAYFDGALDRLASPENARWEAVLHSQFTKLRHPTGYGALVPDFAFDAMPYLDMLLKDVGVKTRRKGSFVKELFEPYGQWDYVGLVSEWKQTHR</sequence>
<keyword evidence="2" id="KW-0274">FAD</keyword>
<dbReference type="EMBL" id="KZ805300">
    <property type="protein sequence ID" value="PVI08704.1"/>
    <property type="molecule type" value="Genomic_DNA"/>
</dbReference>
<keyword evidence="5" id="KW-1185">Reference proteome</keyword>
<dbReference type="Gene3D" id="3.50.50.60">
    <property type="entry name" value="FAD/NAD(P)-binding domain"/>
    <property type="match status" value="1"/>
</dbReference>
<gene>
    <name evidence="4" type="ORF">DM02DRAFT_722872</name>
</gene>
<keyword evidence="3" id="KW-0560">Oxidoreductase</keyword>
<dbReference type="InterPro" id="IPR036188">
    <property type="entry name" value="FAD/NAD-bd_sf"/>
</dbReference>
<proteinExistence type="predicted"/>
<dbReference type="OrthoDB" id="2915840at2759"/>
<name>A0A2V1EG15_9PLEO</name>
<evidence type="ECO:0000256" key="1">
    <source>
        <dbReference type="ARBA" id="ARBA00022630"/>
    </source>
</evidence>
<dbReference type="GO" id="GO:0004497">
    <property type="term" value="F:monooxygenase activity"/>
    <property type="evidence" value="ECO:0007669"/>
    <property type="project" value="UniProtKB-KW"/>
</dbReference>
<keyword evidence="1" id="KW-0285">Flavoprotein</keyword>
<accession>A0A2V1EG15</accession>
<dbReference type="Proteomes" id="UP000244855">
    <property type="component" value="Unassembled WGS sequence"/>
</dbReference>
<dbReference type="AlphaFoldDB" id="A0A2V1EG15"/>
<reference evidence="4 5" key="1">
    <citation type="journal article" date="2018" name="Sci. Rep.">
        <title>Comparative genomics provides insights into the lifestyle and reveals functional heterogeneity of dark septate endophytic fungi.</title>
        <authorList>
            <person name="Knapp D.G."/>
            <person name="Nemeth J.B."/>
            <person name="Barry K."/>
            <person name="Hainaut M."/>
            <person name="Henrissat B."/>
            <person name="Johnson J."/>
            <person name="Kuo A."/>
            <person name="Lim J.H.P."/>
            <person name="Lipzen A."/>
            <person name="Nolan M."/>
            <person name="Ohm R.A."/>
            <person name="Tamas L."/>
            <person name="Grigoriev I.V."/>
            <person name="Spatafora J.W."/>
            <person name="Nagy L.G."/>
            <person name="Kovacs G.M."/>
        </authorList>
    </citation>
    <scope>NUCLEOTIDE SEQUENCE [LARGE SCALE GENOMIC DNA]</scope>
    <source>
        <strain evidence="4 5">DSE2036</strain>
    </source>
</reference>
<dbReference type="STRING" id="97972.A0A2V1EG15"/>
<evidence type="ECO:0000256" key="2">
    <source>
        <dbReference type="ARBA" id="ARBA00022827"/>
    </source>
</evidence>
<dbReference type="SUPFAM" id="SSF51905">
    <property type="entry name" value="FAD/NAD(P)-binding domain"/>
    <property type="match status" value="2"/>
</dbReference>